<organism evidence="2 3">
    <name type="scientific">Halopenitus salinus</name>
    <dbReference type="NCBI Taxonomy" id="1198295"/>
    <lineage>
        <taxon>Archaea</taxon>
        <taxon>Methanobacteriati</taxon>
        <taxon>Methanobacteriota</taxon>
        <taxon>Stenosarchaea group</taxon>
        <taxon>Halobacteria</taxon>
        <taxon>Halobacteriales</taxon>
        <taxon>Haloferacaceae</taxon>
        <taxon>Halopenitus</taxon>
    </lineage>
</organism>
<proteinExistence type="predicted"/>
<dbReference type="RefSeq" id="WP_379744856.1">
    <property type="nucleotide sequence ID" value="NZ_JBHSVN010000001.1"/>
</dbReference>
<gene>
    <name evidence="2" type="ORF">ACFQE9_12075</name>
</gene>
<protein>
    <submittedName>
        <fullName evidence="2">Ornithine cyclodeaminase family protein</fullName>
    </submittedName>
</protein>
<dbReference type="Gene3D" id="3.40.50.720">
    <property type="entry name" value="NAD(P)-binding Rossmann-like Domain"/>
    <property type="match status" value="1"/>
</dbReference>
<keyword evidence="3" id="KW-1185">Reference proteome</keyword>
<dbReference type="Pfam" id="PF02423">
    <property type="entry name" value="OCD_Mu_crystall"/>
    <property type="match status" value="1"/>
</dbReference>
<dbReference type="AlphaFoldDB" id="A0ABD5V2F2"/>
<evidence type="ECO:0000313" key="2">
    <source>
        <dbReference type="EMBL" id="MFC6893336.1"/>
    </source>
</evidence>
<evidence type="ECO:0000256" key="1">
    <source>
        <dbReference type="SAM" id="MobiDB-lite"/>
    </source>
</evidence>
<feature type="compositionally biased region" description="Basic and acidic residues" evidence="1">
    <location>
        <begin position="29"/>
        <end position="41"/>
    </location>
</feature>
<dbReference type="PANTHER" id="PTHR13812:SF19">
    <property type="entry name" value="KETIMINE REDUCTASE MU-CRYSTALLIN"/>
    <property type="match status" value="1"/>
</dbReference>
<name>A0ABD5V2F2_9EURY</name>
<dbReference type="InterPro" id="IPR023401">
    <property type="entry name" value="ODC_N"/>
</dbReference>
<reference evidence="2 3" key="1">
    <citation type="journal article" date="2019" name="Int. J. Syst. Evol. Microbiol.">
        <title>The Global Catalogue of Microorganisms (GCM) 10K type strain sequencing project: providing services to taxonomists for standard genome sequencing and annotation.</title>
        <authorList>
            <consortium name="The Broad Institute Genomics Platform"/>
            <consortium name="The Broad Institute Genome Sequencing Center for Infectious Disease"/>
            <person name="Wu L."/>
            <person name="Ma J."/>
        </authorList>
    </citation>
    <scope>NUCLEOTIDE SEQUENCE [LARGE SCALE GENOMIC DNA]</scope>
    <source>
        <strain evidence="2 3">SKJ47</strain>
    </source>
</reference>
<dbReference type="Gene3D" id="3.30.1780.10">
    <property type="entry name" value="ornithine cyclodeaminase, domain 1"/>
    <property type="match status" value="1"/>
</dbReference>
<evidence type="ECO:0000313" key="3">
    <source>
        <dbReference type="Proteomes" id="UP001596296"/>
    </source>
</evidence>
<sequence>MRVLSDSDVESVLDLTELLAVVEEAFERQGRGEVERPERPHFPVGKGLVPPGDPDGAASDEPLGTGLAMPAYIHGADTYATKLVGVHEGNAERGLPTVNATIAVTDAATGQPVAYMAGSRVTNARTGCIGGLAARALAPEGPVTLGLIGAGQQARWQARAIDAATDLERVRVYSPSDSRVACASDLQAEGINAVPVESAAAAVTDATVVVTATTARSSVFDGRDLRDGALVVAIGAYTESMRELDERTMRRADRIFADVPSEAAETGDVPSAFADELIPFSSALSGAAGRETDSEVIVVESVGTAVLDAAAAEHLHEAALSAGVGTEIGL</sequence>
<accession>A0ABD5V2F2</accession>
<dbReference type="PANTHER" id="PTHR13812">
    <property type="entry name" value="KETIMINE REDUCTASE MU-CRYSTALLIN"/>
    <property type="match status" value="1"/>
</dbReference>
<dbReference type="Proteomes" id="UP001596296">
    <property type="component" value="Unassembled WGS sequence"/>
</dbReference>
<dbReference type="EMBL" id="JBHSXL010000009">
    <property type="protein sequence ID" value="MFC6893336.1"/>
    <property type="molecule type" value="Genomic_DNA"/>
</dbReference>
<dbReference type="InterPro" id="IPR036291">
    <property type="entry name" value="NAD(P)-bd_dom_sf"/>
</dbReference>
<comment type="caution">
    <text evidence="2">The sequence shown here is derived from an EMBL/GenBank/DDBJ whole genome shotgun (WGS) entry which is preliminary data.</text>
</comment>
<feature type="region of interest" description="Disordered" evidence="1">
    <location>
        <begin position="29"/>
        <end position="61"/>
    </location>
</feature>
<dbReference type="InterPro" id="IPR003462">
    <property type="entry name" value="ODC_Mu_crystall"/>
</dbReference>
<dbReference type="SUPFAM" id="SSF51735">
    <property type="entry name" value="NAD(P)-binding Rossmann-fold domains"/>
    <property type="match status" value="1"/>
</dbReference>
<dbReference type="PIRSF" id="PIRSF001439">
    <property type="entry name" value="CryM"/>
    <property type="match status" value="1"/>
</dbReference>